<dbReference type="GO" id="GO:0003899">
    <property type="term" value="F:DNA-directed RNA polymerase activity"/>
    <property type="evidence" value="ECO:0007669"/>
    <property type="project" value="TreeGrafter"/>
</dbReference>
<sequence length="102" mass="11501">MEDTNESLEQTKRLETKSAYQISIGGEDHTLLNVLRYAVNKKCSDVELCGYTIPHPSESTAIFRVQFKSQHQQTADNVYKTLADALEYVDAIGERLMSEVST</sequence>
<comment type="similarity">
    <text evidence="3">Belongs to the archaeal Rpo11/eukaryotic RPB11/RPC19 RNA polymerase subunit family.</text>
</comment>
<comment type="caution">
    <text evidence="5">The sequence shown here is derived from an EMBL/GenBank/DDBJ whole genome shotgun (WGS) entry which is preliminary data.</text>
</comment>
<organism evidence="5">
    <name type="scientific">Menopon gallinae</name>
    <name type="common">poultry shaft louse</name>
    <dbReference type="NCBI Taxonomy" id="328185"/>
    <lineage>
        <taxon>Eukaryota</taxon>
        <taxon>Metazoa</taxon>
        <taxon>Ecdysozoa</taxon>
        <taxon>Arthropoda</taxon>
        <taxon>Hexapoda</taxon>
        <taxon>Insecta</taxon>
        <taxon>Pterygota</taxon>
        <taxon>Neoptera</taxon>
        <taxon>Paraneoptera</taxon>
        <taxon>Psocodea</taxon>
        <taxon>Troctomorpha</taxon>
        <taxon>Phthiraptera</taxon>
        <taxon>Amblycera</taxon>
        <taxon>Menoponidae</taxon>
        <taxon>Menopon</taxon>
    </lineage>
</organism>
<evidence type="ECO:0000256" key="2">
    <source>
        <dbReference type="ARBA" id="ARBA00023163"/>
    </source>
</evidence>
<dbReference type="PANTHER" id="PTHR13946:SF28">
    <property type="entry name" value="DNA-DIRECTED RNA POLYMERASES I AND III SUBUNIT RPAC2"/>
    <property type="match status" value="1"/>
</dbReference>
<evidence type="ECO:0000256" key="3">
    <source>
        <dbReference type="ARBA" id="ARBA00025751"/>
    </source>
</evidence>
<evidence type="ECO:0000256" key="1">
    <source>
        <dbReference type="ARBA" id="ARBA00022478"/>
    </source>
</evidence>
<gene>
    <name evidence="5" type="ORF">PYX00_011313</name>
</gene>
<evidence type="ECO:0000259" key="4">
    <source>
        <dbReference type="Pfam" id="PF13656"/>
    </source>
</evidence>
<dbReference type="GO" id="GO:0006351">
    <property type="term" value="P:DNA-templated transcription"/>
    <property type="evidence" value="ECO:0007669"/>
    <property type="project" value="InterPro"/>
</dbReference>
<dbReference type="AlphaFoldDB" id="A0AAW2H7B1"/>
<evidence type="ECO:0000313" key="5">
    <source>
        <dbReference type="EMBL" id="KAL0265600.1"/>
    </source>
</evidence>
<accession>A0AAW2H7B1</accession>
<dbReference type="InterPro" id="IPR036603">
    <property type="entry name" value="RBP11-like"/>
</dbReference>
<dbReference type="SUPFAM" id="SSF55257">
    <property type="entry name" value="RBP11-like subunits of RNA polymerase"/>
    <property type="match status" value="1"/>
</dbReference>
<dbReference type="Pfam" id="PF13656">
    <property type="entry name" value="RNA_pol_L_2"/>
    <property type="match status" value="1"/>
</dbReference>
<dbReference type="Gene3D" id="3.30.1360.10">
    <property type="entry name" value="RNA polymerase, RBP11-like subunit"/>
    <property type="match status" value="1"/>
</dbReference>
<dbReference type="GO" id="GO:0000428">
    <property type="term" value="C:DNA-directed RNA polymerase complex"/>
    <property type="evidence" value="ECO:0007669"/>
    <property type="project" value="UniProtKB-KW"/>
</dbReference>
<keyword evidence="2" id="KW-0804">Transcription</keyword>
<dbReference type="GO" id="GO:0046983">
    <property type="term" value="F:protein dimerization activity"/>
    <property type="evidence" value="ECO:0007669"/>
    <property type="project" value="InterPro"/>
</dbReference>
<feature type="domain" description="DNA-directed RNA polymerase RBP11-like dimerisation" evidence="4">
    <location>
        <begin position="21"/>
        <end position="94"/>
    </location>
</feature>
<dbReference type="InterPro" id="IPR009025">
    <property type="entry name" value="RBP11-like_dimer"/>
</dbReference>
<dbReference type="EMBL" id="JARGDH010000006">
    <property type="protein sequence ID" value="KAL0265600.1"/>
    <property type="molecule type" value="Genomic_DNA"/>
</dbReference>
<dbReference type="PANTHER" id="PTHR13946">
    <property type="entry name" value="DNA-DIRECTED RNA POLYMERASE I,II,III"/>
    <property type="match status" value="1"/>
</dbReference>
<proteinExistence type="inferred from homology"/>
<protein>
    <recommendedName>
        <fullName evidence="4">DNA-directed RNA polymerase RBP11-like dimerisation domain-containing protein</fullName>
    </recommendedName>
</protein>
<name>A0AAW2H7B1_9NEOP</name>
<reference evidence="5" key="1">
    <citation type="journal article" date="2024" name="Gigascience">
        <title>Chromosome-level genome of the poultry shaft louse Menopon gallinae provides insight into the host-switching and adaptive evolution of parasitic lice.</title>
        <authorList>
            <person name="Xu Y."/>
            <person name="Ma L."/>
            <person name="Liu S."/>
            <person name="Liang Y."/>
            <person name="Liu Q."/>
            <person name="He Z."/>
            <person name="Tian L."/>
            <person name="Duan Y."/>
            <person name="Cai W."/>
            <person name="Li H."/>
            <person name="Song F."/>
        </authorList>
    </citation>
    <scope>NUCLEOTIDE SEQUENCE</scope>
    <source>
        <strain evidence="5">Cailab_2023a</strain>
    </source>
</reference>
<keyword evidence="1" id="KW-0240">DNA-directed RNA polymerase</keyword>